<evidence type="ECO:0000313" key="1">
    <source>
        <dbReference type="EMBL" id="AKL95939.1"/>
    </source>
</evidence>
<sequence length="413" mass="46721">MIVFSLGISLAVILFLVNKKVNMGYSMMAAAILLALLNGKDMSYILKTFFMTVKSATTITLVATVGLITILAYLMDKYLILDRMVVALEAMLRSAKLTILLAPSIMGTLSVYGGALMSCPVVERLGDRLSMSKDEKATINLVFRHTLYLIFPLSAAMILAMELGEIAIWDLIKIQFPISLFMYILGYILFIRKYKDPEIKKINKREYLQVVIQFLLYALPILISLLGALAFSMPFYISILLGIGVSVAINFHDKKHDTKYDIGENPLITMYKGLKLPLIMTIFGILFYRNIVTGMEEIYVFFGDFLDKGMPLELLIFIVCGVICLALASPQPGIAILFPIVLPLAPNYDTRLLYAMFIFTTSFLFYYISPLHLCQVLTLEYFQVGLKKLYRNYLYLVPLTFLCMVAIYMVNIF</sequence>
<dbReference type="Pfam" id="PF04165">
    <property type="entry name" value="DUF401"/>
    <property type="match status" value="1"/>
</dbReference>
<accession>A0A0D8IAM5</accession>
<reference evidence="1 2" key="1">
    <citation type="submission" date="2014-10" db="EMBL/GenBank/DDBJ databases">
        <title>Genome sequence of Clostridium aceticum DSM 1496.</title>
        <authorList>
            <person name="Poehlein A."/>
            <person name="Schiel-Bengelsdorf B."/>
            <person name="Gottschalk G."/>
            <person name="Duerre P."/>
            <person name="Daniel R."/>
        </authorList>
    </citation>
    <scope>NUCLEOTIDE SEQUENCE [LARGE SCALE GENOMIC DNA]</scope>
    <source>
        <strain evidence="1 2">DSM 1496</strain>
    </source>
</reference>
<dbReference type="InterPro" id="IPR007294">
    <property type="entry name" value="DUF401"/>
</dbReference>
<dbReference type="AlphaFoldDB" id="A0A0D8IAM5"/>
<dbReference type="KEGG" id="cace:CACET_c24940"/>
<dbReference type="PATRIC" id="fig|84022.5.peg.223"/>
<dbReference type="PANTHER" id="PTHR39556">
    <property type="entry name" value="PROTEIN, PUTATIVE-RELATED"/>
    <property type="match status" value="1"/>
</dbReference>
<gene>
    <name evidence="1" type="ORF">CACET_c24940</name>
</gene>
<dbReference type="Proteomes" id="UP000035704">
    <property type="component" value="Chromosome"/>
</dbReference>
<organism evidence="1 2">
    <name type="scientific">Clostridium aceticum</name>
    <dbReference type="NCBI Taxonomy" id="84022"/>
    <lineage>
        <taxon>Bacteria</taxon>
        <taxon>Bacillati</taxon>
        <taxon>Bacillota</taxon>
        <taxon>Clostridia</taxon>
        <taxon>Eubacteriales</taxon>
        <taxon>Clostridiaceae</taxon>
        <taxon>Clostridium</taxon>
    </lineage>
</organism>
<name>A0A0D8IAM5_9CLOT</name>
<evidence type="ECO:0000313" key="2">
    <source>
        <dbReference type="Proteomes" id="UP000035704"/>
    </source>
</evidence>
<dbReference type="EMBL" id="CP009687">
    <property type="protein sequence ID" value="AKL95939.1"/>
    <property type="molecule type" value="Genomic_DNA"/>
</dbReference>
<protein>
    <submittedName>
        <fullName evidence="1">Uncharacterized protein</fullName>
    </submittedName>
</protein>
<dbReference type="OrthoDB" id="367235at2"/>
<dbReference type="STRING" id="84022.CACET_c24940"/>
<dbReference type="RefSeq" id="WP_044824787.1">
    <property type="nucleotide sequence ID" value="NZ_CP009687.1"/>
</dbReference>
<dbReference type="PANTHER" id="PTHR39556:SF1">
    <property type="entry name" value="PROTEIN, PUTATIVE-RELATED"/>
    <property type="match status" value="1"/>
</dbReference>
<keyword evidence="2" id="KW-1185">Reference proteome</keyword>
<proteinExistence type="predicted"/>